<sequence>MDGDLASLWQYEREKQIETGYSRSPCWIGARARFLGAAMTCEVAREKIAHGPHWETSLKTVNEGNRAWFDAHAERITGFVLLGAFAALWCLSMWAGLSYCSGAHGLGRFVCDHASGVGIALLFSFALLAWLMAWIFGRTDSLVAAAAFVLSSLIAVVVYLWMAPTDVIEWAFRQDQDRR</sequence>
<evidence type="ECO:0000256" key="1">
    <source>
        <dbReference type="SAM" id="Phobius"/>
    </source>
</evidence>
<proteinExistence type="predicted"/>
<dbReference type="Proteomes" id="UP000062317">
    <property type="component" value="Unassembled WGS sequence"/>
</dbReference>
<keyword evidence="1" id="KW-0812">Transmembrane</keyword>
<feature type="transmembrane region" description="Helical" evidence="1">
    <location>
        <begin position="117"/>
        <end position="136"/>
    </location>
</feature>
<gene>
    <name evidence="2" type="ORF">WT27_13720</name>
    <name evidence="3" type="ORF">WT83_27865</name>
</gene>
<feature type="transmembrane region" description="Helical" evidence="1">
    <location>
        <begin position="76"/>
        <end position="97"/>
    </location>
</feature>
<protein>
    <submittedName>
        <fullName evidence="3">Uncharacterized protein</fullName>
    </submittedName>
</protein>
<evidence type="ECO:0000313" key="4">
    <source>
        <dbReference type="Proteomes" id="UP000062317"/>
    </source>
</evidence>
<feature type="transmembrane region" description="Helical" evidence="1">
    <location>
        <begin position="143"/>
        <end position="162"/>
    </location>
</feature>
<dbReference type="EMBL" id="LPEQ01000113">
    <property type="protein sequence ID" value="KVV40972.1"/>
    <property type="molecule type" value="Genomic_DNA"/>
</dbReference>
<comment type="caution">
    <text evidence="3">The sequence shown here is derived from an EMBL/GenBank/DDBJ whole genome shotgun (WGS) entry which is preliminary data.</text>
</comment>
<dbReference type="EMBL" id="LPLZ01000079">
    <property type="protein sequence ID" value="KWN05901.1"/>
    <property type="molecule type" value="Genomic_DNA"/>
</dbReference>
<evidence type="ECO:0000313" key="2">
    <source>
        <dbReference type="EMBL" id="KVV40972.1"/>
    </source>
</evidence>
<organism evidence="3 5">
    <name type="scientific">Burkholderia territorii</name>
    <dbReference type="NCBI Taxonomy" id="1503055"/>
    <lineage>
        <taxon>Bacteria</taxon>
        <taxon>Pseudomonadati</taxon>
        <taxon>Pseudomonadota</taxon>
        <taxon>Betaproteobacteria</taxon>
        <taxon>Burkholderiales</taxon>
        <taxon>Burkholderiaceae</taxon>
        <taxon>Burkholderia</taxon>
        <taxon>Burkholderia cepacia complex</taxon>
    </lineage>
</organism>
<reference evidence="4 5" key="1">
    <citation type="submission" date="2015-11" db="EMBL/GenBank/DDBJ databases">
        <title>Expanding the genomic diversity of Burkholderia species for the development of highly accurate diagnostics.</title>
        <authorList>
            <person name="Sahl J."/>
            <person name="Keim P."/>
            <person name="Wagner D."/>
        </authorList>
    </citation>
    <scope>NUCLEOTIDE SEQUENCE [LARGE SCALE GENOMIC DNA]</scope>
    <source>
        <strain evidence="2 4">MSMB1301WGS</strain>
        <strain evidence="3 5">MSMB793WGS</strain>
    </source>
</reference>
<keyword evidence="4" id="KW-1185">Reference proteome</keyword>
<evidence type="ECO:0000313" key="3">
    <source>
        <dbReference type="EMBL" id="KWN05901.1"/>
    </source>
</evidence>
<accession>A0A108E732</accession>
<name>A0A108E732_9BURK</name>
<dbReference type="AlphaFoldDB" id="A0A108E732"/>
<keyword evidence="1" id="KW-1133">Transmembrane helix</keyword>
<dbReference type="Proteomes" id="UP000068016">
    <property type="component" value="Unassembled WGS sequence"/>
</dbReference>
<keyword evidence="1" id="KW-0472">Membrane</keyword>
<evidence type="ECO:0000313" key="5">
    <source>
        <dbReference type="Proteomes" id="UP000068016"/>
    </source>
</evidence>